<feature type="transmembrane region" description="Helical" evidence="1">
    <location>
        <begin position="6"/>
        <end position="28"/>
    </location>
</feature>
<feature type="transmembrane region" description="Helical" evidence="1">
    <location>
        <begin position="68"/>
        <end position="86"/>
    </location>
</feature>
<feature type="transmembrane region" description="Helical" evidence="1">
    <location>
        <begin position="140"/>
        <end position="167"/>
    </location>
</feature>
<name>A0A923MKX8_9BURK</name>
<gene>
    <name evidence="2" type="ORF">H8N03_01090</name>
</gene>
<feature type="transmembrane region" description="Helical" evidence="1">
    <location>
        <begin position="98"/>
        <end position="120"/>
    </location>
</feature>
<sequence>MQSLWPWLAVAAAGALHGMNPAAGWALLAWGGRARAMQALLALAAGQLASVALVAAAVPLALQWQWEFQPLLLQGAAAALLLWMAVRHLRGRRRAAEAHAAVGLWSFIVATAHGIGWILVPALVPLCGGGMPGREITASGSLWLALAAVGVHLAAMLLAAAATAAAVRHAWHAAFRPSPPR</sequence>
<keyword evidence="1" id="KW-0472">Membrane</keyword>
<proteinExistence type="predicted"/>
<comment type="caution">
    <text evidence="2">The sequence shown here is derived from an EMBL/GenBank/DDBJ whole genome shotgun (WGS) entry which is preliminary data.</text>
</comment>
<protein>
    <submittedName>
        <fullName evidence="2">Uncharacterized protein</fullName>
    </submittedName>
</protein>
<reference evidence="2" key="1">
    <citation type="submission" date="2020-08" db="EMBL/GenBank/DDBJ databases">
        <title>Ramlibacter sp. USB13 16S ribosomal RNA gene genome sequencing and assembly.</title>
        <authorList>
            <person name="Kang M."/>
        </authorList>
    </citation>
    <scope>NUCLEOTIDE SEQUENCE</scope>
    <source>
        <strain evidence="2">USB13</strain>
    </source>
</reference>
<accession>A0A923MKX8</accession>
<evidence type="ECO:0000256" key="1">
    <source>
        <dbReference type="SAM" id="Phobius"/>
    </source>
</evidence>
<evidence type="ECO:0000313" key="2">
    <source>
        <dbReference type="EMBL" id="MBC5781517.1"/>
    </source>
</evidence>
<keyword evidence="1" id="KW-0812">Transmembrane</keyword>
<dbReference type="RefSeq" id="WP_187074272.1">
    <property type="nucleotide sequence ID" value="NZ_JACORT010000001.1"/>
</dbReference>
<organism evidence="2 3">
    <name type="scientific">Ramlibacter cellulosilyticus</name>
    <dbReference type="NCBI Taxonomy" id="2764187"/>
    <lineage>
        <taxon>Bacteria</taxon>
        <taxon>Pseudomonadati</taxon>
        <taxon>Pseudomonadota</taxon>
        <taxon>Betaproteobacteria</taxon>
        <taxon>Burkholderiales</taxon>
        <taxon>Comamonadaceae</taxon>
        <taxon>Ramlibacter</taxon>
    </lineage>
</organism>
<dbReference type="Proteomes" id="UP000608513">
    <property type="component" value="Unassembled WGS sequence"/>
</dbReference>
<keyword evidence="3" id="KW-1185">Reference proteome</keyword>
<feature type="transmembrane region" description="Helical" evidence="1">
    <location>
        <begin position="40"/>
        <end position="62"/>
    </location>
</feature>
<dbReference type="AlphaFoldDB" id="A0A923MKX8"/>
<dbReference type="EMBL" id="JACORT010000001">
    <property type="protein sequence ID" value="MBC5781517.1"/>
    <property type="molecule type" value="Genomic_DNA"/>
</dbReference>
<keyword evidence="1" id="KW-1133">Transmembrane helix</keyword>
<evidence type="ECO:0000313" key="3">
    <source>
        <dbReference type="Proteomes" id="UP000608513"/>
    </source>
</evidence>